<evidence type="ECO:0000313" key="4">
    <source>
        <dbReference type="RefSeq" id="XP_016451247.1"/>
    </source>
</evidence>
<keyword evidence="1" id="KW-0479">Metal-binding</keyword>
<feature type="compositionally biased region" description="Low complexity" evidence="2">
    <location>
        <begin position="70"/>
        <end position="99"/>
    </location>
</feature>
<feature type="domain" description="CCHC-type" evidence="3">
    <location>
        <begin position="111"/>
        <end position="125"/>
    </location>
</feature>
<dbReference type="InterPro" id="IPR001878">
    <property type="entry name" value="Znf_CCHC"/>
</dbReference>
<feature type="region of interest" description="Disordered" evidence="2">
    <location>
        <begin position="1"/>
        <end position="55"/>
    </location>
</feature>
<feature type="region of interest" description="Disordered" evidence="2">
    <location>
        <begin position="70"/>
        <end position="104"/>
    </location>
</feature>
<protein>
    <submittedName>
        <fullName evidence="4">DNA-binding protein HEXBP-like</fullName>
    </submittedName>
</protein>
<dbReference type="AlphaFoldDB" id="A0A1S3YH25"/>
<feature type="compositionally biased region" description="Gly residues" evidence="2">
    <location>
        <begin position="17"/>
        <end position="26"/>
    </location>
</feature>
<evidence type="ECO:0000256" key="1">
    <source>
        <dbReference type="PROSITE-ProRule" id="PRU00047"/>
    </source>
</evidence>
<evidence type="ECO:0000259" key="3">
    <source>
        <dbReference type="PROSITE" id="PS50158"/>
    </source>
</evidence>
<name>A0A1S3YH25_TOBAC</name>
<accession>A0A1S3YH25</accession>
<dbReference type="Gene3D" id="4.10.60.10">
    <property type="entry name" value="Zinc finger, CCHC-type"/>
    <property type="match status" value="1"/>
</dbReference>
<keyword evidence="1" id="KW-0863">Zinc-finger</keyword>
<dbReference type="SUPFAM" id="SSF57756">
    <property type="entry name" value="Retrovirus zinc finger-like domains"/>
    <property type="match status" value="1"/>
</dbReference>
<dbReference type="InterPro" id="IPR036875">
    <property type="entry name" value="Znf_CCHC_sf"/>
</dbReference>
<feature type="compositionally biased region" description="Basic and acidic residues" evidence="2">
    <location>
        <begin position="1"/>
        <end position="14"/>
    </location>
</feature>
<dbReference type="PaxDb" id="4097-A0A1S3YH25"/>
<gene>
    <name evidence="4" type="primary">LOC107775953</name>
</gene>
<feature type="compositionally biased region" description="Basic residues" evidence="2">
    <location>
        <begin position="33"/>
        <end position="42"/>
    </location>
</feature>
<proteinExistence type="predicted"/>
<reference evidence="4" key="1">
    <citation type="submission" date="2025-08" db="UniProtKB">
        <authorList>
            <consortium name="RefSeq"/>
        </authorList>
    </citation>
    <scope>IDENTIFICATION</scope>
</reference>
<dbReference type="GO" id="GO:0003676">
    <property type="term" value="F:nucleic acid binding"/>
    <property type="evidence" value="ECO:0007669"/>
    <property type="project" value="InterPro"/>
</dbReference>
<organism evidence="4">
    <name type="scientific">Nicotiana tabacum</name>
    <name type="common">Common tobacco</name>
    <dbReference type="NCBI Taxonomy" id="4097"/>
    <lineage>
        <taxon>Eukaryota</taxon>
        <taxon>Viridiplantae</taxon>
        <taxon>Streptophyta</taxon>
        <taxon>Embryophyta</taxon>
        <taxon>Tracheophyta</taxon>
        <taxon>Spermatophyta</taxon>
        <taxon>Magnoliopsida</taxon>
        <taxon>eudicotyledons</taxon>
        <taxon>Gunneridae</taxon>
        <taxon>Pentapetalae</taxon>
        <taxon>asterids</taxon>
        <taxon>lamiids</taxon>
        <taxon>Solanales</taxon>
        <taxon>Solanaceae</taxon>
        <taxon>Nicotianoideae</taxon>
        <taxon>Nicotianeae</taxon>
        <taxon>Nicotiana</taxon>
    </lineage>
</organism>
<evidence type="ECO:0000256" key="2">
    <source>
        <dbReference type="SAM" id="MobiDB-lite"/>
    </source>
</evidence>
<dbReference type="PROSITE" id="PS50158">
    <property type="entry name" value="ZF_CCHC"/>
    <property type="match status" value="1"/>
</dbReference>
<dbReference type="KEGG" id="nta:107775953"/>
<feature type="region of interest" description="Disordered" evidence="2">
    <location>
        <begin position="126"/>
        <end position="151"/>
    </location>
</feature>
<dbReference type="GO" id="GO:0008270">
    <property type="term" value="F:zinc ion binding"/>
    <property type="evidence" value="ECO:0007669"/>
    <property type="project" value="UniProtKB-KW"/>
</dbReference>
<keyword evidence="1" id="KW-0862">Zinc</keyword>
<sequence length="151" mass="15803">MVRSRERGEREAKRPRGSGGFSGVPSGGQFYRGRGHPYRHAHTTSPIHYGASSGHGSFSTYHVQSSLISIPAHSSSHAPSVQGSSAPGSSSGYSGARGSLQSPSSFAGRGCFECGDMGHIKRYCPYLMGGPAQQKSQPTTSPPVQPARGRA</sequence>
<dbReference type="RefSeq" id="XP_016451247.1">
    <property type="nucleotide sequence ID" value="XM_016595761.1"/>
</dbReference>